<reference evidence="11" key="2">
    <citation type="submission" date="2019-10" db="EMBL/GenBank/DDBJ databases">
        <authorList>
            <consortium name="NCBI Genome Project"/>
        </authorList>
    </citation>
    <scope>NUCLEOTIDE SEQUENCE</scope>
    <source>
        <strain evidence="11">NI907</strain>
    </source>
</reference>
<evidence type="ECO:0000313" key="11">
    <source>
        <dbReference type="RefSeq" id="XP_030984136.1"/>
    </source>
</evidence>
<dbReference type="CDD" id="cd20335">
    <property type="entry name" value="BRcat_RBR"/>
    <property type="match status" value="1"/>
</dbReference>
<proteinExistence type="predicted"/>
<dbReference type="GO" id="GO:0016567">
    <property type="term" value="P:protein ubiquitination"/>
    <property type="evidence" value="ECO:0007669"/>
    <property type="project" value="InterPro"/>
</dbReference>
<dbReference type="GO" id="GO:0061630">
    <property type="term" value="F:ubiquitin protein ligase activity"/>
    <property type="evidence" value="ECO:0007669"/>
    <property type="project" value="UniProtKB-EC"/>
</dbReference>
<evidence type="ECO:0000256" key="1">
    <source>
        <dbReference type="ARBA" id="ARBA00001798"/>
    </source>
</evidence>
<keyword evidence="3" id="KW-0808">Transferase</keyword>
<dbReference type="InterPro" id="IPR044066">
    <property type="entry name" value="TRIAD_supradom"/>
</dbReference>
<dbReference type="PROSITE" id="PS51873">
    <property type="entry name" value="TRIAD"/>
    <property type="match status" value="1"/>
</dbReference>
<name>A0A6P8BAE6_PYRGI</name>
<keyword evidence="5" id="KW-0677">Repeat</keyword>
<evidence type="ECO:0000256" key="8">
    <source>
        <dbReference type="ARBA" id="ARBA00022833"/>
    </source>
</evidence>
<evidence type="ECO:0000256" key="2">
    <source>
        <dbReference type="ARBA" id="ARBA00012251"/>
    </source>
</evidence>
<dbReference type="Proteomes" id="UP000515153">
    <property type="component" value="Unplaced"/>
</dbReference>
<evidence type="ECO:0000256" key="5">
    <source>
        <dbReference type="ARBA" id="ARBA00022737"/>
    </source>
</evidence>
<dbReference type="InterPro" id="IPR002867">
    <property type="entry name" value="IBR_dom"/>
</dbReference>
<dbReference type="Pfam" id="PF01485">
    <property type="entry name" value="IBR"/>
    <property type="match status" value="1"/>
</dbReference>
<evidence type="ECO:0000259" key="9">
    <source>
        <dbReference type="PROSITE" id="PS51873"/>
    </source>
</evidence>
<evidence type="ECO:0000256" key="4">
    <source>
        <dbReference type="ARBA" id="ARBA00022723"/>
    </source>
</evidence>
<dbReference type="Gene3D" id="1.20.120.1750">
    <property type="match status" value="1"/>
</dbReference>
<keyword evidence="7" id="KW-0833">Ubl conjugation pathway</keyword>
<dbReference type="AlphaFoldDB" id="A0A6P8BAE6"/>
<organism evidence="10 11">
    <name type="scientific">Pyricularia grisea</name>
    <name type="common">Crabgrass-specific blast fungus</name>
    <name type="synonym">Magnaporthe grisea</name>
    <dbReference type="NCBI Taxonomy" id="148305"/>
    <lineage>
        <taxon>Eukaryota</taxon>
        <taxon>Fungi</taxon>
        <taxon>Dikarya</taxon>
        <taxon>Ascomycota</taxon>
        <taxon>Pezizomycotina</taxon>
        <taxon>Sordariomycetes</taxon>
        <taxon>Sordariomycetidae</taxon>
        <taxon>Magnaporthales</taxon>
        <taxon>Pyriculariaceae</taxon>
        <taxon>Pyricularia</taxon>
    </lineage>
</organism>
<dbReference type="RefSeq" id="XP_030984136.1">
    <property type="nucleotide sequence ID" value="XM_031124173.1"/>
</dbReference>
<dbReference type="SUPFAM" id="SSF57850">
    <property type="entry name" value="RING/U-box"/>
    <property type="match status" value="2"/>
</dbReference>
<dbReference type="GO" id="GO:0008270">
    <property type="term" value="F:zinc ion binding"/>
    <property type="evidence" value="ECO:0007669"/>
    <property type="project" value="UniProtKB-KW"/>
</dbReference>
<dbReference type="InterPro" id="IPR017907">
    <property type="entry name" value="Znf_RING_CS"/>
</dbReference>
<evidence type="ECO:0000256" key="3">
    <source>
        <dbReference type="ARBA" id="ARBA00022679"/>
    </source>
</evidence>
<dbReference type="PROSITE" id="PS00518">
    <property type="entry name" value="ZF_RING_1"/>
    <property type="match status" value="1"/>
</dbReference>
<evidence type="ECO:0000313" key="10">
    <source>
        <dbReference type="Proteomes" id="UP000515153"/>
    </source>
</evidence>
<dbReference type="KEGG" id="pgri:PgNI_04122"/>
<protein>
    <recommendedName>
        <fullName evidence="2">RBR-type E3 ubiquitin transferase</fullName>
        <ecNumber evidence="2">2.3.2.31</ecNumber>
    </recommendedName>
</protein>
<evidence type="ECO:0000256" key="6">
    <source>
        <dbReference type="ARBA" id="ARBA00022771"/>
    </source>
</evidence>
<reference evidence="11" key="3">
    <citation type="submission" date="2025-08" db="UniProtKB">
        <authorList>
            <consortium name="RefSeq"/>
        </authorList>
    </citation>
    <scope>IDENTIFICATION</scope>
    <source>
        <strain evidence="11">NI907</strain>
    </source>
</reference>
<dbReference type="EC" id="2.3.2.31" evidence="2"/>
<sequence>MDSETLAMIVQLQLEDLDALKARSKGNGRETDAPPDIEIAAELLRAELAAQAELISDKALCQSIAEAVIKDGDAIKECLGAGEQSQPDLESIENLDDELIDKLKLLYVTDHEEQYCQDVDMDLPHAESSSWAASRQTLVRRPKRNCISCGDEFEFTDVARCPCSHEYCRGCLGTLFETSTIDESLFPPRCCKQPIPLERNRIFLDSELVGRFKAKRLELETPNRIYCHDPECSNFVPPLFIDTAENIATCVRCEKKTCTTCKGEAHTGDCPEDPGLQQVLALAAEQGWQRCHNCKRVVELGTGCYHMTCRCGAQFCYRCGIIWKNCQCLLWEEHRLVDRARVVINRDPQTRMLDPAQHLERMRAAAAHLVANHECGHASWTYRAGRHNCEECGDTLRKFIYECNRCMIMACSRCRFNRL</sequence>
<feature type="domain" description="RING-type" evidence="9">
    <location>
        <begin position="142"/>
        <end position="337"/>
    </location>
</feature>
<dbReference type="PANTHER" id="PTHR11685">
    <property type="entry name" value="RBR FAMILY RING FINGER AND IBR DOMAIN-CONTAINING"/>
    <property type="match status" value="1"/>
</dbReference>
<dbReference type="CDD" id="cd22584">
    <property type="entry name" value="Rcat_RBR_unk"/>
    <property type="match status" value="1"/>
</dbReference>
<dbReference type="GeneID" id="41959082"/>
<gene>
    <name evidence="11" type="ORF">PgNI_04122</name>
</gene>
<keyword evidence="10" id="KW-1185">Reference proteome</keyword>
<dbReference type="InterPro" id="IPR031127">
    <property type="entry name" value="E3_UB_ligase_RBR"/>
</dbReference>
<keyword evidence="4" id="KW-0479">Metal-binding</keyword>
<keyword evidence="6" id="KW-0863">Zinc-finger</keyword>
<comment type="catalytic activity">
    <reaction evidence="1">
        <text>[E2 ubiquitin-conjugating enzyme]-S-ubiquitinyl-L-cysteine + [acceptor protein]-L-lysine = [E2 ubiquitin-conjugating enzyme]-L-cysteine + [acceptor protein]-N(6)-ubiquitinyl-L-lysine.</text>
        <dbReference type="EC" id="2.3.2.31"/>
    </reaction>
</comment>
<keyword evidence="8" id="KW-0862">Zinc</keyword>
<reference evidence="11" key="1">
    <citation type="journal article" date="2019" name="Mol. Biol. Evol.">
        <title>Blast fungal genomes show frequent chromosomal changes, gene gains and losses, and effector gene turnover.</title>
        <authorList>
            <person name="Gomez Luciano L.B."/>
            <person name="Jason Tsai I."/>
            <person name="Chuma I."/>
            <person name="Tosa Y."/>
            <person name="Chen Y.H."/>
            <person name="Li J.Y."/>
            <person name="Li M.Y."/>
            <person name="Jade Lu M.Y."/>
            <person name="Nakayashiki H."/>
            <person name="Li W.H."/>
        </authorList>
    </citation>
    <scope>NUCLEOTIDE SEQUENCE</scope>
    <source>
        <strain evidence="11">NI907</strain>
    </source>
</reference>
<accession>A0A6P8BAE6</accession>
<evidence type="ECO:0000256" key="7">
    <source>
        <dbReference type="ARBA" id="ARBA00022786"/>
    </source>
</evidence>